<name>A0AAD5M1Y1_PYTIN</name>
<keyword evidence="1" id="KW-0732">Signal</keyword>
<gene>
    <name evidence="2" type="ORF">P43SY_001521</name>
</gene>
<accession>A0AAD5M1Y1</accession>
<feature type="signal peptide" evidence="1">
    <location>
        <begin position="1"/>
        <end position="24"/>
    </location>
</feature>
<dbReference type="Proteomes" id="UP001209570">
    <property type="component" value="Unassembled WGS sequence"/>
</dbReference>
<dbReference type="AlphaFoldDB" id="A0AAD5M1Y1"/>
<comment type="caution">
    <text evidence="2">The sequence shown here is derived from an EMBL/GenBank/DDBJ whole genome shotgun (WGS) entry which is preliminary data.</text>
</comment>
<evidence type="ECO:0000313" key="3">
    <source>
        <dbReference type="Proteomes" id="UP001209570"/>
    </source>
</evidence>
<proteinExistence type="predicted"/>
<evidence type="ECO:0000313" key="2">
    <source>
        <dbReference type="EMBL" id="KAJ0399332.1"/>
    </source>
</evidence>
<protein>
    <recommendedName>
        <fullName evidence="4">Carbohydrate-binding protein</fullName>
    </recommendedName>
</protein>
<reference evidence="2" key="1">
    <citation type="submission" date="2021-12" db="EMBL/GenBank/DDBJ databases">
        <title>Prjna785345.</title>
        <authorList>
            <person name="Rujirawat T."/>
            <person name="Krajaejun T."/>
        </authorList>
    </citation>
    <scope>NUCLEOTIDE SEQUENCE</scope>
    <source>
        <strain evidence="2">Pi057C3</strain>
    </source>
</reference>
<organism evidence="2 3">
    <name type="scientific">Pythium insidiosum</name>
    <name type="common">Pythiosis disease agent</name>
    <dbReference type="NCBI Taxonomy" id="114742"/>
    <lineage>
        <taxon>Eukaryota</taxon>
        <taxon>Sar</taxon>
        <taxon>Stramenopiles</taxon>
        <taxon>Oomycota</taxon>
        <taxon>Peronosporomycetes</taxon>
        <taxon>Pythiales</taxon>
        <taxon>Pythiaceae</taxon>
        <taxon>Pythium</taxon>
    </lineage>
</organism>
<sequence length="237" mass="25899">MMWSRIAVGFALAFTLVVTPIADAALTNITSLCSPFATPPPVTKGQKTFVCVNVNDKYRTVFMPVADQFTVFRIANSWNDTRIGADPAGSYLTVSSMAMRSAYKLYSSDAGHIYPFLTAIISVKKGQVQGVSWDDGCYFCGSDTCEPNLYRFASNVSSRIAKEGYTCYNNMAACSGPNATSCDLTIYVGWTGTDSKGNYLSSAGLRMSQFTKYSIGSYFKRLSGSFDAFLPKSRFED</sequence>
<evidence type="ECO:0008006" key="4">
    <source>
        <dbReference type="Google" id="ProtNLM"/>
    </source>
</evidence>
<keyword evidence="3" id="KW-1185">Reference proteome</keyword>
<feature type="chain" id="PRO_5042082959" description="Carbohydrate-binding protein" evidence="1">
    <location>
        <begin position="25"/>
        <end position="237"/>
    </location>
</feature>
<dbReference type="EMBL" id="JAKCXM010000186">
    <property type="protein sequence ID" value="KAJ0399332.1"/>
    <property type="molecule type" value="Genomic_DNA"/>
</dbReference>
<evidence type="ECO:0000256" key="1">
    <source>
        <dbReference type="SAM" id="SignalP"/>
    </source>
</evidence>